<dbReference type="AlphaFoldDB" id="A0A643JTZ0"/>
<proteinExistence type="predicted"/>
<dbReference type="EMBL" id="VZRB01000045">
    <property type="protein sequence ID" value="KAB1140167.1"/>
    <property type="molecule type" value="Genomic_DNA"/>
</dbReference>
<dbReference type="RefSeq" id="WP_150957603.1">
    <property type="nucleotide sequence ID" value="NZ_VZRB01000045.1"/>
</dbReference>
<feature type="compositionally biased region" description="Low complexity" evidence="1">
    <location>
        <begin position="62"/>
        <end position="75"/>
    </location>
</feature>
<evidence type="ECO:0000256" key="1">
    <source>
        <dbReference type="SAM" id="MobiDB-lite"/>
    </source>
</evidence>
<feature type="region of interest" description="Disordered" evidence="1">
    <location>
        <begin position="62"/>
        <end position="230"/>
    </location>
</feature>
<dbReference type="Gene3D" id="1.10.10.10">
    <property type="entry name" value="Winged helix-like DNA-binding domain superfamily/Winged helix DNA-binding domain"/>
    <property type="match status" value="1"/>
</dbReference>
<feature type="compositionally biased region" description="Low complexity" evidence="1">
    <location>
        <begin position="89"/>
        <end position="104"/>
    </location>
</feature>
<dbReference type="InterPro" id="IPR036388">
    <property type="entry name" value="WH-like_DNA-bd_sf"/>
</dbReference>
<evidence type="ECO:0008006" key="4">
    <source>
        <dbReference type="Google" id="ProtNLM"/>
    </source>
</evidence>
<feature type="compositionally biased region" description="Basic and acidic residues" evidence="1">
    <location>
        <begin position="221"/>
        <end position="230"/>
    </location>
</feature>
<feature type="compositionally biased region" description="Low complexity" evidence="1">
    <location>
        <begin position="208"/>
        <end position="220"/>
    </location>
</feature>
<keyword evidence="3" id="KW-1185">Reference proteome</keyword>
<sequence length="230" mass="24344">MSENTAVTELTSHYTAQVTSDLEHNAKEQERIGVEIATLQEQLAALQRDHTVLVNIQRAIGTAPTPEAAEPAAPADGSVVPGPRKRTTSKSATTAKSTKSVKSATGKRARPKKTSAETPSATVRKPGTTKRAAKDTAAKTAQPTLVDLVRRHLTEQSEPRSAAEVATALGQTHPERTIKTTVVRTTLEGLVARTQAQRSKQGSSVFYTAPEAPEQTAAPQAKEEPAPADA</sequence>
<evidence type="ECO:0000313" key="3">
    <source>
        <dbReference type="Proteomes" id="UP000442707"/>
    </source>
</evidence>
<organism evidence="2 3">
    <name type="scientific">Streptomyces luteolifulvus</name>
    <dbReference type="NCBI Taxonomy" id="2615112"/>
    <lineage>
        <taxon>Bacteria</taxon>
        <taxon>Bacillati</taxon>
        <taxon>Actinomycetota</taxon>
        <taxon>Actinomycetes</taxon>
        <taxon>Kitasatosporales</taxon>
        <taxon>Streptomycetaceae</taxon>
        <taxon>Streptomyces</taxon>
    </lineage>
</organism>
<protein>
    <recommendedName>
        <fullName evidence="4">Regulatory protein</fullName>
    </recommendedName>
</protein>
<name>A0A643JTZ0_9ACTN</name>
<evidence type="ECO:0000313" key="2">
    <source>
        <dbReference type="EMBL" id="KAB1140167.1"/>
    </source>
</evidence>
<accession>A0A643JTZ0</accession>
<reference evidence="2 3" key="1">
    <citation type="submission" date="2019-09" db="EMBL/GenBank/DDBJ databases">
        <title>Screening of Novel Bioactive Compounds from Soil-Associated.</title>
        <authorList>
            <person name="Zhao S."/>
        </authorList>
    </citation>
    <scope>NUCLEOTIDE SEQUENCE [LARGE SCALE GENOMIC DNA]</scope>
    <source>
        <strain evidence="2 3">HIT-DPA4</strain>
    </source>
</reference>
<dbReference type="Proteomes" id="UP000442707">
    <property type="component" value="Unassembled WGS sequence"/>
</dbReference>
<comment type="caution">
    <text evidence="2">The sequence shown here is derived from an EMBL/GenBank/DDBJ whole genome shotgun (WGS) entry which is preliminary data.</text>
</comment>
<feature type="compositionally biased region" description="Basic and acidic residues" evidence="1">
    <location>
        <begin position="148"/>
        <end position="158"/>
    </location>
</feature>
<gene>
    <name evidence="2" type="ORF">F7R91_37165</name>
</gene>
<feature type="compositionally biased region" description="Polar residues" evidence="1">
    <location>
        <begin position="194"/>
        <end position="206"/>
    </location>
</feature>